<dbReference type="AlphaFoldDB" id="A0A2U1VAG8"/>
<dbReference type="PRINTS" id="PR01021">
    <property type="entry name" value="OMPADOMAIN"/>
</dbReference>
<reference evidence="8" key="1">
    <citation type="submission" date="2017-10" db="EMBL/GenBank/DDBJ databases">
        <authorList>
            <person name="Toshchakov S.V."/>
            <person name="Goeva M.A."/>
        </authorList>
    </citation>
    <scope>NUCLEOTIDE SEQUENCE [LARGE SCALE GENOMIC DNA]</scope>
    <source>
        <strain evidence="8">JR1/69-1-13</strain>
    </source>
</reference>
<dbReference type="PANTHER" id="PTHR30329:SF21">
    <property type="entry name" value="LIPOPROTEIN YIAD-RELATED"/>
    <property type="match status" value="1"/>
</dbReference>
<dbReference type="PROSITE" id="PS51257">
    <property type="entry name" value="PROKAR_LIPOPROTEIN"/>
    <property type="match status" value="1"/>
</dbReference>
<dbReference type="GO" id="GO:0009279">
    <property type="term" value="C:cell outer membrane"/>
    <property type="evidence" value="ECO:0007669"/>
    <property type="project" value="UniProtKB-SubCell"/>
</dbReference>
<evidence type="ECO:0000256" key="1">
    <source>
        <dbReference type="ARBA" id="ARBA00004442"/>
    </source>
</evidence>
<proteinExistence type="predicted"/>
<evidence type="ECO:0000256" key="4">
    <source>
        <dbReference type="PROSITE-ProRule" id="PRU00473"/>
    </source>
</evidence>
<evidence type="ECO:0000259" key="6">
    <source>
        <dbReference type="PROSITE" id="PS51123"/>
    </source>
</evidence>
<dbReference type="InterPro" id="IPR036737">
    <property type="entry name" value="OmpA-like_sf"/>
</dbReference>
<dbReference type="InterPro" id="IPR006665">
    <property type="entry name" value="OmpA-like"/>
</dbReference>
<dbReference type="RefSeq" id="WP_109515386.1">
    <property type="nucleotide sequence ID" value="NZ_PDOA01000001.1"/>
</dbReference>
<feature type="signal peptide" evidence="5">
    <location>
        <begin position="1"/>
        <end position="21"/>
    </location>
</feature>
<keyword evidence="5" id="KW-0732">Signal</keyword>
<protein>
    <submittedName>
        <fullName evidence="7">Cell envelope biogenesis protein OmpA</fullName>
    </submittedName>
</protein>
<dbReference type="OrthoDB" id="7273828at2"/>
<sequence length="136" mass="14208">MRRPFLLGLLALPLLAGCAMPGGEASQEPVHVVFFTEDSAALDEAAQAVVADAARKAQADASLPVRVMGFADPDGGRAYNRALSAARAEHVANSLRDQGVPAARISVAPRGPVPFEMMPLESRRVEIVLGAPAPAR</sequence>
<dbReference type="CDD" id="cd07185">
    <property type="entry name" value="OmpA_C-like"/>
    <property type="match status" value="1"/>
</dbReference>
<evidence type="ECO:0000256" key="2">
    <source>
        <dbReference type="ARBA" id="ARBA00023136"/>
    </source>
</evidence>
<feature type="chain" id="PRO_5015738570" evidence="5">
    <location>
        <begin position="22"/>
        <end position="136"/>
    </location>
</feature>
<keyword evidence="8" id="KW-1185">Reference proteome</keyword>
<dbReference type="PANTHER" id="PTHR30329">
    <property type="entry name" value="STATOR ELEMENT OF FLAGELLAR MOTOR COMPLEX"/>
    <property type="match status" value="1"/>
</dbReference>
<dbReference type="InterPro" id="IPR050330">
    <property type="entry name" value="Bact_OuterMem_StrucFunc"/>
</dbReference>
<comment type="caution">
    <text evidence="7">The sequence shown here is derived from an EMBL/GenBank/DDBJ whole genome shotgun (WGS) entry which is preliminary data.</text>
</comment>
<comment type="subcellular location">
    <subcellularLocation>
        <location evidence="1">Cell outer membrane</location>
    </subcellularLocation>
</comment>
<evidence type="ECO:0000256" key="3">
    <source>
        <dbReference type="ARBA" id="ARBA00023237"/>
    </source>
</evidence>
<dbReference type="InterPro" id="IPR006664">
    <property type="entry name" value="OMP_bac"/>
</dbReference>
<evidence type="ECO:0000313" key="8">
    <source>
        <dbReference type="Proteomes" id="UP000245048"/>
    </source>
</evidence>
<dbReference type="SUPFAM" id="SSF103088">
    <property type="entry name" value="OmpA-like"/>
    <property type="match status" value="1"/>
</dbReference>
<dbReference type="Proteomes" id="UP000245048">
    <property type="component" value="Unassembled WGS sequence"/>
</dbReference>
<dbReference type="Pfam" id="PF00691">
    <property type="entry name" value="OmpA"/>
    <property type="match status" value="1"/>
</dbReference>
<organism evidence="7 8">
    <name type="scientific">Teichococcus aestuarii</name>
    <dbReference type="NCBI Taxonomy" id="568898"/>
    <lineage>
        <taxon>Bacteria</taxon>
        <taxon>Pseudomonadati</taxon>
        <taxon>Pseudomonadota</taxon>
        <taxon>Alphaproteobacteria</taxon>
        <taxon>Acetobacterales</taxon>
        <taxon>Roseomonadaceae</taxon>
        <taxon>Roseomonas</taxon>
    </lineage>
</organism>
<dbReference type="EMBL" id="PDOA01000001">
    <property type="protein sequence ID" value="PWC30815.1"/>
    <property type="molecule type" value="Genomic_DNA"/>
</dbReference>
<gene>
    <name evidence="7" type="ORF">CR165_02645</name>
</gene>
<accession>A0A2U1VAG8</accession>
<dbReference type="PROSITE" id="PS51123">
    <property type="entry name" value="OMPA_2"/>
    <property type="match status" value="1"/>
</dbReference>
<keyword evidence="2 4" id="KW-0472">Membrane</keyword>
<dbReference type="Gene3D" id="3.30.1330.60">
    <property type="entry name" value="OmpA-like domain"/>
    <property type="match status" value="1"/>
</dbReference>
<name>A0A2U1VAG8_9PROT</name>
<evidence type="ECO:0000313" key="7">
    <source>
        <dbReference type="EMBL" id="PWC30815.1"/>
    </source>
</evidence>
<feature type="domain" description="OmpA-like" evidence="6">
    <location>
        <begin position="22"/>
        <end position="133"/>
    </location>
</feature>
<keyword evidence="3" id="KW-0998">Cell outer membrane</keyword>
<evidence type="ECO:0000256" key="5">
    <source>
        <dbReference type="SAM" id="SignalP"/>
    </source>
</evidence>